<keyword evidence="1" id="KW-0472">Membrane</keyword>
<dbReference type="EMBL" id="JAPDDR010000028">
    <property type="protein sequence ID" value="MCW1917114.1"/>
    <property type="molecule type" value="Genomic_DNA"/>
</dbReference>
<accession>A0ABT3GCC2</accession>
<evidence type="ECO:0000313" key="2">
    <source>
        <dbReference type="EMBL" id="MCW1917114.1"/>
    </source>
</evidence>
<evidence type="ECO:0000313" key="3">
    <source>
        <dbReference type="Proteomes" id="UP001165653"/>
    </source>
</evidence>
<evidence type="ECO:0000256" key="1">
    <source>
        <dbReference type="SAM" id="Phobius"/>
    </source>
</evidence>
<dbReference type="RefSeq" id="WP_264516733.1">
    <property type="nucleotide sequence ID" value="NZ_JAPDDR010000028.1"/>
</dbReference>
<protein>
    <recommendedName>
        <fullName evidence="4">Transmembrane protein</fullName>
    </recommendedName>
</protein>
<proteinExistence type="predicted"/>
<evidence type="ECO:0008006" key="4">
    <source>
        <dbReference type="Google" id="ProtNLM"/>
    </source>
</evidence>
<gene>
    <name evidence="2" type="ORF">OJ996_26240</name>
</gene>
<feature type="transmembrane region" description="Helical" evidence="1">
    <location>
        <begin position="7"/>
        <end position="24"/>
    </location>
</feature>
<keyword evidence="3" id="KW-1185">Reference proteome</keyword>
<comment type="caution">
    <text evidence="2">The sequence shown here is derived from an EMBL/GenBank/DDBJ whole genome shotgun (WGS) entry which is preliminary data.</text>
</comment>
<dbReference type="Proteomes" id="UP001165653">
    <property type="component" value="Unassembled WGS sequence"/>
</dbReference>
<feature type="transmembrane region" description="Helical" evidence="1">
    <location>
        <begin position="119"/>
        <end position="140"/>
    </location>
</feature>
<organism evidence="2 3">
    <name type="scientific">Luteolibacter rhizosphaerae</name>
    <dbReference type="NCBI Taxonomy" id="2989719"/>
    <lineage>
        <taxon>Bacteria</taxon>
        <taxon>Pseudomonadati</taxon>
        <taxon>Verrucomicrobiota</taxon>
        <taxon>Verrucomicrobiia</taxon>
        <taxon>Verrucomicrobiales</taxon>
        <taxon>Verrucomicrobiaceae</taxon>
        <taxon>Luteolibacter</taxon>
    </lineage>
</organism>
<reference evidence="2" key="1">
    <citation type="submission" date="2022-10" db="EMBL/GenBank/DDBJ databases">
        <title>Luteolibacter sp. GHJ8, whole genome shotgun sequencing project.</title>
        <authorList>
            <person name="Zhao G."/>
            <person name="Shen L."/>
        </authorList>
    </citation>
    <scope>NUCLEOTIDE SEQUENCE</scope>
    <source>
        <strain evidence="2">GHJ8</strain>
    </source>
</reference>
<keyword evidence="1" id="KW-0812">Transmembrane</keyword>
<name>A0ABT3GCC2_9BACT</name>
<keyword evidence="1" id="KW-1133">Transmembrane helix</keyword>
<sequence>MPLRPTAFFYIFLLPVVILLWAWADSRQQQTDWVKVVSEDRVLFLTLADSRLHIRSRQPTQALPDRHLARSMDDRPAGRIFREPSSTAAADSWFPATQVLHGHSTDRAGYHYREATRIVPFWLILAAYLPAWLSLSYYYARRRRGKYLASLPPQTHAA</sequence>